<evidence type="ECO:0000313" key="5">
    <source>
        <dbReference type="Proteomes" id="UP000001805"/>
    </source>
</evidence>
<dbReference type="OrthoDB" id="1933717at2759"/>
<dbReference type="PANTHER" id="PTHR43544">
    <property type="entry name" value="SHORT-CHAIN DEHYDROGENASE/REDUCTASE"/>
    <property type="match status" value="1"/>
</dbReference>
<dbReference type="InterPro" id="IPR036291">
    <property type="entry name" value="NAD(P)-bd_dom_sf"/>
</dbReference>
<organism evidence="4 5">
    <name type="scientific">Neurospora crassa (strain ATCC 24698 / 74-OR23-1A / CBS 708.71 / DSM 1257 / FGSC 987)</name>
    <dbReference type="NCBI Taxonomy" id="367110"/>
    <lineage>
        <taxon>Eukaryota</taxon>
        <taxon>Fungi</taxon>
        <taxon>Dikarya</taxon>
        <taxon>Ascomycota</taxon>
        <taxon>Pezizomycotina</taxon>
        <taxon>Sordariomycetes</taxon>
        <taxon>Sordariomycetidae</taxon>
        <taxon>Sordariales</taxon>
        <taxon>Sordariaceae</taxon>
        <taxon>Neurospora</taxon>
    </lineage>
</organism>
<name>V5IMU6_NEUCR</name>
<dbReference type="GO" id="GO:0016491">
    <property type="term" value="F:oxidoreductase activity"/>
    <property type="evidence" value="ECO:0000318"/>
    <property type="project" value="GO_Central"/>
</dbReference>
<dbReference type="VEuPathDB" id="FungiDB:NCU16895"/>
<dbReference type="EMBL" id="CM002239">
    <property type="protein sequence ID" value="ESA43083.1"/>
    <property type="molecule type" value="Genomic_DNA"/>
</dbReference>
<keyword evidence="2" id="KW-0560">Oxidoreductase</keyword>
<reference evidence="4 5" key="1">
    <citation type="journal article" date="2003" name="Nature">
        <title>The genome sequence of the filamentous fungus Neurospora crassa.</title>
        <authorList>
            <person name="Galagan J.E."/>
            <person name="Calvo S.E."/>
            <person name="Borkovich K.A."/>
            <person name="Selker E.U."/>
            <person name="Read N.D."/>
            <person name="Jaffe D."/>
            <person name="FitzHugh W."/>
            <person name="Ma L.J."/>
            <person name="Smirnov S."/>
            <person name="Purcell S."/>
            <person name="Rehman B."/>
            <person name="Elkins T."/>
            <person name="Engels R."/>
            <person name="Wang S."/>
            <person name="Nielsen C.B."/>
            <person name="Butler J."/>
            <person name="Endrizzi M."/>
            <person name="Qui D."/>
            <person name="Ianakiev P."/>
            <person name="Bell-Pedersen D."/>
            <person name="Nelson M.A."/>
            <person name="Werner-Washburne M."/>
            <person name="Selitrennikoff C.P."/>
            <person name="Kinsey J.A."/>
            <person name="Braun E.L."/>
            <person name="Zelter A."/>
            <person name="Schulte U."/>
            <person name="Kothe G.O."/>
            <person name="Jedd G."/>
            <person name="Mewes W."/>
            <person name="Staben C."/>
            <person name="Marcotte E."/>
            <person name="Greenberg D."/>
            <person name="Roy A."/>
            <person name="Foley K."/>
            <person name="Naylor J."/>
            <person name="Stange-Thomann N."/>
            <person name="Barrett R."/>
            <person name="Gnerre S."/>
            <person name="Kamal M."/>
            <person name="Kamvysselis M."/>
            <person name="Mauceli E."/>
            <person name="Bielke C."/>
            <person name="Rudd S."/>
            <person name="Frishman D."/>
            <person name="Krystofova S."/>
            <person name="Rasmussen C."/>
            <person name="Metzenberg R.L."/>
            <person name="Perkins D.D."/>
            <person name="Kroken S."/>
            <person name="Cogoni C."/>
            <person name="Macino G."/>
            <person name="Catcheside D."/>
            <person name="Li W."/>
            <person name="Pratt R.J."/>
            <person name="Osmani S.A."/>
            <person name="DeSouza C.P."/>
            <person name="Glass L."/>
            <person name="Orbach M.J."/>
            <person name="Berglund J.A."/>
            <person name="Voelker R."/>
            <person name="Yarden O."/>
            <person name="Plamann M."/>
            <person name="Seiler S."/>
            <person name="Dunlap J."/>
            <person name="Radford A."/>
            <person name="Aramayo R."/>
            <person name="Natvig D.O."/>
            <person name="Alex L.A."/>
            <person name="Mannhaupt G."/>
            <person name="Ebbole D.J."/>
            <person name="Freitag M."/>
            <person name="Paulsen I."/>
            <person name="Sachs M.S."/>
            <person name="Lander E.S."/>
            <person name="Nusbaum C."/>
            <person name="Birren B."/>
        </authorList>
    </citation>
    <scope>NUCLEOTIDE SEQUENCE [LARGE SCALE GENOMIC DNA]</scope>
    <source>
        <strain evidence="5">ATCC 24698 / 74-OR23-1A / CBS 708.71 / DSM 1257 / FGSC 987</strain>
    </source>
</reference>
<comment type="similarity">
    <text evidence="1">Belongs to the short-chain dehydrogenases/reductases (SDR) family.</text>
</comment>
<dbReference type="SUPFAM" id="SSF51735">
    <property type="entry name" value="NAD(P)-binding Rossmann-fold domains"/>
    <property type="match status" value="1"/>
</dbReference>
<dbReference type="Gene3D" id="3.40.50.720">
    <property type="entry name" value="NAD(P)-binding Rossmann-like Domain"/>
    <property type="match status" value="1"/>
</dbReference>
<dbReference type="SMART" id="SM00822">
    <property type="entry name" value="PKS_KR"/>
    <property type="match status" value="1"/>
</dbReference>
<dbReference type="GeneID" id="23569705"/>
<proteinExistence type="inferred from homology"/>
<dbReference type="KEGG" id="ncr:NCU16895"/>
<evidence type="ECO:0000256" key="2">
    <source>
        <dbReference type="ARBA" id="ARBA00023002"/>
    </source>
</evidence>
<accession>V5IMU6</accession>
<sequence length="259" mass="26809">MFHPEKTVVLITGANQGIGYETAKSLVHSSADYHVILGSRDISKGEAAAQTLLQAGAGDSVKATKGTASSVSLDVTDEVSIAAAVEHVAADFGRLDVLVNNAGIISTASPPTALALRRVLETNVVGALAVTEAFLNLLRKAEHRPPRLVFVSSSMGSITHAADPASPYYSPHGTEYRTSKAALNMLMTMYSARLKPEGVLVIGADPGLCATNFTGDAASLRNRGAAEPAEGGNRVAAVVKGERDVDAGKVVGVYGVSPW</sequence>
<keyword evidence="5" id="KW-1185">Reference proteome</keyword>
<dbReference type="Pfam" id="PF00106">
    <property type="entry name" value="adh_short"/>
    <property type="match status" value="1"/>
</dbReference>
<dbReference type="PRINTS" id="PR00081">
    <property type="entry name" value="GDHRDH"/>
</dbReference>
<dbReference type="InterPro" id="IPR051468">
    <property type="entry name" value="Fungal_SecMetab_SDRs"/>
</dbReference>
<dbReference type="RefSeq" id="XP_011394443.1">
    <property type="nucleotide sequence ID" value="XM_011396141.1"/>
</dbReference>
<dbReference type="InParanoid" id="V5IMU6"/>
<dbReference type="GO" id="GO:0005737">
    <property type="term" value="C:cytoplasm"/>
    <property type="evidence" value="ECO:0000318"/>
    <property type="project" value="GO_Central"/>
</dbReference>
<dbReference type="AlphaFoldDB" id="V5IMU6"/>
<dbReference type="SMR" id="V5IMU6"/>
<dbReference type="InterPro" id="IPR002347">
    <property type="entry name" value="SDR_fam"/>
</dbReference>
<gene>
    <name evidence="4" type="ORF">NCU16895</name>
</gene>
<evidence type="ECO:0000256" key="1">
    <source>
        <dbReference type="ARBA" id="ARBA00006484"/>
    </source>
</evidence>
<dbReference type="GO" id="GO:0019748">
    <property type="term" value="P:secondary metabolic process"/>
    <property type="evidence" value="ECO:0000318"/>
    <property type="project" value="GO_Central"/>
</dbReference>
<dbReference type="Proteomes" id="UP000001805">
    <property type="component" value="Chromosome 4, Linkage Group IV"/>
</dbReference>
<dbReference type="InterPro" id="IPR057326">
    <property type="entry name" value="KR_dom"/>
</dbReference>
<protein>
    <recommendedName>
        <fullName evidence="3">Ketoreductase domain-containing protein</fullName>
    </recommendedName>
</protein>
<feature type="domain" description="Ketoreductase" evidence="3">
    <location>
        <begin position="7"/>
        <end position="216"/>
    </location>
</feature>
<dbReference type="PANTHER" id="PTHR43544:SF32">
    <property type="entry name" value="CHAIN DEHYDROGENASE, PUTATIVE (AFU_ORTHOLOGUE AFUA_5G01530)-RELATED"/>
    <property type="match status" value="1"/>
</dbReference>
<evidence type="ECO:0000259" key="3">
    <source>
        <dbReference type="SMART" id="SM00822"/>
    </source>
</evidence>
<evidence type="ECO:0000313" key="4">
    <source>
        <dbReference type="EMBL" id="ESA43083.1"/>
    </source>
</evidence>